<organism evidence="2 3">
    <name type="scientific">Deinococcus roseus</name>
    <dbReference type="NCBI Taxonomy" id="392414"/>
    <lineage>
        <taxon>Bacteria</taxon>
        <taxon>Thermotogati</taxon>
        <taxon>Deinococcota</taxon>
        <taxon>Deinococci</taxon>
        <taxon>Deinococcales</taxon>
        <taxon>Deinococcaceae</taxon>
        <taxon>Deinococcus</taxon>
    </lineage>
</organism>
<accession>A0ABQ2DII7</accession>
<dbReference type="RefSeq" id="WP_189009356.1">
    <property type="nucleotide sequence ID" value="NZ_BMOD01000050.1"/>
</dbReference>
<evidence type="ECO:0000313" key="3">
    <source>
        <dbReference type="Proteomes" id="UP000632222"/>
    </source>
</evidence>
<sequence>MDLQQYAQENDTPIFSRQALTKLGYHHRHIQKLLEEGVLERLRPGYYRVLNVGFLLNEDLQEVCIQVKHGVVCMESALAYYGLSTVRSSEVWMAIPNHSRAPRIVYPPVRYCYFAESTHQYGIIRPEGFPVYSKEKTLADILHHRNKIGMQTVKEAFRDYLRLKDCNLNELLRASEVCHVGERMFDLLQMLT</sequence>
<gene>
    <name evidence="2" type="ORF">GCM10008938_51790</name>
</gene>
<dbReference type="InterPro" id="IPR025159">
    <property type="entry name" value="AbiEi_N"/>
</dbReference>
<reference evidence="3" key="1">
    <citation type="journal article" date="2019" name="Int. J. Syst. Evol. Microbiol.">
        <title>The Global Catalogue of Microorganisms (GCM) 10K type strain sequencing project: providing services to taxonomists for standard genome sequencing and annotation.</title>
        <authorList>
            <consortium name="The Broad Institute Genomics Platform"/>
            <consortium name="The Broad Institute Genome Sequencing Center for Infectious Disease"/>
            <person name="Wu L."/>
            <person name="Ma J."/>
        </authorList>
    </citation>
    <scope>NUCLEOTIDE SEQUENCE [LARGE SCALE GENOMIC DNA]</scope>
    <source>
        <strain evidence="3">JCM 14370</strain>
    </source>
</reference>
<evidence type="ECO:0000259" key="1">
    <source>
        <dbReference type="Pfam" id="PF13338"/>
    </source>
</evidence>
<dbReference type="Proteomes" id="UP000632222">
    <property type="component" value="Unassembled WGS sequence"/>
</dbReference>
<name>A0ABQ2DII7_9DEIO</name>
<protein>
    <submittedName>
        <fullName evidence="2">Transcriptional regulator</fullName>
    </submittedName>
</protein>
<dbReference type="Pfam" id="PF13338">
    <property type="entry name" value="AbiEi_4"/>
    <property type="match status" value="1"/>
</dbReference>
<proteinExistence type="predicted"/>
<dbReference type="EMBL" id="BMOD01000050">
    <property type="protein sequence ID" value="GGJ59290.1"/>
    <property type="molecule type" value="Genomic_DNA"/>
</dbReference>
<evidence type="ECO:0000313" key="2">
    <source>
        <dbReference type="EMBL" id="GGJ59290.1"/>
    </source>
</evidence>
<comment type="caution">
    <text evidence="2">The sequence shown here is derived from an EMBL/GenBank/DDBJ whole genome shotgun (WGS) entry which is preliminary data.</text>
</comment>
<feature type="domain" description="AbiEi antitoxin N-terminal" evidence="1">
    <location>
        <begin position="13"/>
        <end position="49"/>
    </location>
</feature>
<keyword evidence="3" id="KW-1185">Reference proteome</keyword>